<dbReference type="STRING" id="112248.SAMN05444392_10122"/>
<dbReference type="RefSeq" id="WP_073150023.1">
    <property type="nucleotide sequence ID" value="NZ_FQVL01000001.1"/>
</dbReference>
<dbReference type="InterPro" id="IPR007563">
    <property type="entry name" value="DUF554"/>
</dbReference>
<organism evidence="2 3">
    <name type="scientific">Seinonella peptonophila</name>
    <dbReference type="NCBI Taxonomy" id="112248"/>
    <lineage>
        <taxon>Bacteria</taxon>
        <taxon>Bacillati</taxon>
        <taxon>Bacillota</taxon>
        <taxon>Bacilli</taxon>
        <taxon>Bacillales</taxon>
        <taxon>Thermoactinomycetaceae</taxon>
        <taxon>Seinonella</taxon>
    </lineage>
</organism>
<sequence>MVLLGAIVNGVAIILGSLLGAVFTKIPERVKQTILQAFALSVLMMGIDMSLKSQHLLYVVISIALGVVIGEYLNIEESFQRWSIWLEERVGRKESDSLSKGFVTCTLIYIVGAMPIIGALDSGLRNDHTLFYIKACIDGLMALFLTTTLGKGVLFSAIPVIIYQVILTLLATQISYLVSSNMLDQIIQEITGTGGILVMGIGMNMLGLIKIRVGNMLPSLVIVILLIFFRDFF</sequence>
<feature type="transmembrane region" description="Helical" evidence="1">
    <location>
        <begin position="153"/>
        <end position="174"/>
    </location>
</feature>
<gene>
    <name evidence="2" type="ORF">SAMN05444392_10122</name>
</gene>
<feature type="transmembrane region" description="Helical" evidence="1">
    <location>
        <begin position="98"/>
        <end position="117"/>
    </location>
</feature>
<name>A0A1M4SKT8_9BACL</name>
<protein>
    <recommendedName>
        <fullName evidence="4">DUF554 domain-containing protein</fullName>
    </recommendedName>
</protein>
<feature type="transmembrane region" description="Helical" evidence="1">
    <location>
        <begin position="186"/>
        <end position="206"/>
    </location>
</feature>
<dbReference type="OrthoDB" id="9797976at2"/>
<evidence type="ECO:0000256" key="1">
    <source>
        <dbReference type="SAM" id="Phobius"/>
    </source>
</evidence>
<reference evidence="2 3" key="1">
    <citation type="submission" date="2016-11" db="EMBL/GenBank/DDBJ databases">
        <authorList>
            <person name="Jaros S."/>
            <person name="Januszkiewicz K."/>
            <person name="Wedrychowicz H."/>
        </authorList>
    </citation>
    <scope>NUCLEOTIDE SEQUENCE [LARGE SCALE GENOMIC DNA]</scope>
    <source>
        <strain evidence="2 3">DSM 44666</strain>
    </source>
</reference>
<dbReference type="EMBL" id="FQVL01000001">
    <property type="protein sequence ID" value="SHE32799.1"/>
    <property type="molecule type" value="Genomic_DNA"/>
</dbReference>
<keyword evidence="3" id="KW-1185">Reference proteome</keyword>
<feature type="transmembrane region" description="Helical" evidence="1">
    <location>
        <begin position="6"/>
        <end position="26"/>
    </location>
</feature>
<accession>A0A1M4SKT8</accession>
<feature type="transmembrane region" description="Helical" evidence="1">
    <location>
        <begin position="57"/>
        <end position="75"/>
    </location>
</feature>
<dbReference type="Proteomes" id="UP000184476">
    <property type="component" value="Unassembled WGS sequence"/>
</dbReference>
<keyword evidence="1" id="KW-0812">Transmembrane</keyword>
<keyword evidence="1" id="KW-1133">Transmembrane helix</keyword>
<feature type="transmembrane region" description="Helical" evidence="1">
    <location>
        <begin position="213"/>
        <end position="230"/>
    </location>
</feature>
<evidence type="ECO:0000313" key="3">
    <source>
        <dbReference type="Proteomes" id="UP000184476"/>
    </source>
</evidence>
<evidence type="ECO:0000313" key="2">
    <source>
        <dbReference type="EMBL" id="SHE32799.1"/>
    </source>
</evidence>
<feature type="transmembrane region" description="Helical" evidence="1">
    <location>
        <begin position="129"/>
        <end position="146"/>
    </location>
</feature>
<dbReference type="PANTHER" id="PTHR36111">
    <property type="entry name" value="INNER MEMBRANE PROTEIN-RELATED"/>
    <property type="match status" value="1"/>
</dbReference>
<dbReference type="AlphaFoldDB" id="A0A1M4SKT8"/>
<proteinExistence type="predicted"/>
<evidence type="ECO:0008006" key="4">
    <source>
        <dbReference type="Google" id="ProtNLM"/>
    </source>
</evidence>
<dbReference type="Pfam" id="PF04474">
    <property type="entry name" value="DUF554"/>
    <property type="match status" value="1"/>
</dbReference>
<keyword evidence="1" id="KW-0472">Membrane</keyword>
<dbReference type="PANTHER" id="PTHR36111:SF2">
    <property type="entry name" value="INNER MEMBRANE PROTEIN"/>
    <property type="match status" value="1"/>
</dbReference>